<keyword evidence="6" id="KW-0479">Metal-binding</keyword>
<dbReference type="Proteomes" id="UP000031433">
    <property type="component" value="Unassembled WGS sequence"/>
</dbReference>
<gene>
    <name evidence="12" type="ORF">SE37_14995</name>
</gene>
<comment type="subunit">
    <text evidence="3">Homodimer.</text>
</comment>
<name>A0A0C1TSK7_9BACT</name>
<dbReference type="PANTHER" id="PTHR31118:SF32">
    <property type="entry name" value="KYNURENINE FORMAMIDASE"/>
    <property type="match status" value="1"/>
</dbReference>
<accession>A0A0C1TSK7</accession>
<dbReference type="PANTHER" id="PTHR31118">
    <property type="entry name" value="CYCLASE-LIKE PROTEIN 2"/>
    <property type="match status" value="1"/>
</dbReference>
<sequence length="227" mass="24228">MKIIDITVPLSPDLPVYPGDPPFSLEPVARVARGDGANVSRITLGTHAGTHIDVPRHLRDDGASVDQVPLDLLTGKARVLELRDVTAIGRRELAHLPVKGEERIILKTANSLLWGHAGFRDSYASLTPDGARYLAEAGTRLVGIDYLSIGPFGSEAEVHRILLDAGILILEGLNLAGVEPGHYELLCLPLKIAGGDGAPARALLRSVARVPAGESSFDPHTTRWPLS</sequence>
<dbReference type="SUPFAM" id="SSF102198">
    <property type="entry name" value="Putative cyclase"/>
    <property type="match status" value="1"/>
</dbReference>
<comment type="catalytic activity">
    <reaction evidence="10">
        <text>N-formyl-L-kynurenine + H2O = L-kynurenine + formate + H(+)</text>
        <dbReference type="Rhea" id="RHEA:13009"/>
        <dbReference type="ChEBI" id="CHEBI:15377"/>
        <dbReference type="ChEBI" id="CHEBI:15378"/>
        <dbReference type="ChEBI" id="CHEBI:15740"/>
        <dbReference type="ChEBI" id="CHEBI:57959"/>
        <dbReference type="ChEBI" id="CHEBI:58629"/>
        <dbReference type="EC" id="3.5.1.9"/>
    </reaction>
</comment>
<dbReference type="EMBL" id="JXBL01000001">
    <property type="protein sequence ID" value="KIE43839.1"/>
    <property type="molecule type" value="Genomic_DNA"/>
</dbReference>
<evidence type="ECO:0000313" key="12">
    <source>
        <dbReference type="EMBL" id="KIE43839.1"/>
    </source>
</evidence>
<dbReference type="Pfam" id="PF04199">
    <property type="entry name" value="Cyclase"/>
    <property type="match status" value="1"/>
</dbReference>
<comment type="pathway">
    <text evidence="11">Amino-acid degradation; L-tryptophan degradation via kynurenine pathway; L-kynurenine from L-tryptophan: step 2/2.</text>
</comment>
<dbReference type="EC" id="3.5.1.9" evidence="4"/>
<dbReference type="GO" id="GO:0019441">
    <property type="term" value="P:L-tryptophan catabolic process to kynurenine"/>
    <property type="evidence" value="ECO:0007669"/>
    <property type="project" value="InterPro"/>
</dbReference>
<dbReference type="RefSeq" id="WP_039647677.1">
    <property type="nucleotide sequence ID" value="NZ_JXBL01000001.1"/>
</dbReference>
<protein>
    <recommendedName>
        <fullName evidence="5">Kynurenine formamidase</fullName>
        <ecNumber evidence="4">3.5.1.9</ecNumber>
    </recommendedName>
</protein>
<reference evidence="12 13" key="1">
    <citation type="submission" date="2015-01" db="EMBL/GenBank/DDBJ databases">
        <title>Genome sequence of the anaerobic bacterium Geobacter soli GSS01, a dissimilatory Fe(III) reducer from soil.</title>
        <authorList>
            <person name="Yang G."/>
            <person name="Zhou S."/>
        </authorList>
    </citation>
    <scope>NUCLEOTIDE SEQUENCE [LARGE SCALE GENOMIC DNA]</scope>
    <source>
        <strain evidence="12 13">GSS01</strain>
    </source>
</reference>
<evidence type="ECO:0000256" key="2">
    <source>
        <dbReference type="ARBA" id="ARBA00002204"/>
    </source>
</evidence>
<dbReference type="InterPro" id="IPR007325">
    <property type="entry name" value="KFase/CYL"/>
</dbReference>
<evidence type="ECO:0000256" key="10">
    <source>
        <dbReference type="ARBA" id="ARBA00048496"/>
    </source>
</evidence>
<dbReference type="AlphaFoldDB" id="A0A0C1TSK7"/>
<evidence type="ECO:0000256" key="9">
    <source>
        <dbReference type="ARBA" id="ARBA00023079"/>
    </source>
</evidence>
<comment type="cofactor">
    <cofactor evidence="1">
        <name>Zn(2+)</name>
        <dbReference type="ChEBI" id="CHEBI:29105"/>
    </cofactor>
</comment>
<dbReference type="InterPro" id="IPR037175">
    <property type="entry name" value="KFase_sf"/>
</dbReference>
<evidence type="ECO:0000256" key="3">
    <source>
        <dbReference type="ARBA" id="ARBA00011738"/>
    </source>
</evidence>
<dbReference type="FunFam" id="3.50.30.50:FF:000001">
    <property type="entry name" value="Kynurenine formamidase"/>
    <property type="match status" value="1"/>
</dbReference>
<comment type="caution">
    <text evidence="12">The sequence shown here is derived from an EMBL/GenBank/DDBJ whole genome shotgun (WGS) entry which is preliminary data.</text>
</comment>
<keyword evidence="9" id="KW-0823">Tryptophan catabolism</keyword>
<comment type="function">
    <text evidence="2">Catalyzes the hydrolysis of N-formyl-L-kynurenine to L-kynurenine, the second step in the kynurenine pathway of tryptophan degradation.</text>
</comment>
<evidence type="ECO:0000256" key="5">
    <source>
        <dbReference type="ARBA" id="ARBA00014889"/>
    </source>
</evidence>
<keyword evidence="7" id="KW-0378">Hydrolase</keyword>
<proteinExistence type="predicted"/>
<evidence type="ECO:0000256" key="7">
    <source>
        <dbReference type="ARBA" id="ARBA00022801"/>
    </source>
</evidence>
<evidence type="ECO:0000256" key="8">
    <source>
        <dbReference type="ARBA" id="ARBA00022833"/>
    </source>
</evidence>
<evidence type="ECO:0000256" key="6">
    <source>
        <dbReference type="ARBA" id="ARBA00022723"/>
    </source>
</evidence>
<evidence type="ECO:0000256" key="11">
    <source>
        <dbReference type="ARBA" id="ARBA00060547"/>
    </source>
</evidence>
<dbReference type="Gene3D" id="3.50.30.50">
    <property type="entry name" value="Putative cyclase"/>
    <property type="match status" value="1"/>
</dbReference>
<evidence type="ECO:0000313" key="13">
    <source>
        <dbReference type="Proteomes" id="UP000031433"/>
    </source>
</evidence>
<keyword evidence="8" id="KW-0862">Zinc</keyword>
<organism evidence="12 13">
    <name type="scientific">Geobacter soli</name>
    <dbReference type="NCBI Taxonomy" id="1510391"/>
    <lineage>
        <taxon>Bacteria</taxon>
        <taxon>Pseudomonadati</taxon>
        <taxon>Thermodesulfobacteriota</taxon>
        <taxon>Desulfuromonadia</taxon>
        <taxon>Geobacterales</taxon>
        <taxon>Geobacteraceae</taxon>
        <taxon>Geobacter</taxon>
    </lineage>
</organism>
<dbReference type="GO" id="GO:0046872">
    <property type="term" value="F:metal ion binding"/>
    <property type="evidence" value="ECO:0007669"/>
    <property type="project" value="UniProtKB-KW"/>
</dbReference>
<dbReference type="GO" id="GO:0004061">
    <property type="term" value="F:arylformamidase activity"/>
    <property type="evidence" value="ECO:0007669"/>
    <property type="project" value="UniProtKB-EC"/>
</dbReference>
<evidence type="ECO:0000256" key="1">
    <source>
        <dbReference type="ARBA" id="ARBA00001947"/>
    </source>
</evidence>
<evidence type="ECO:0000256" key="4">
    <source>
        <dbReference type="ARBA" id="ARBA00012930"/>
    </source>
</evidence>
<keyword evidence="13" id="KW-1185">Reference proteome</keyword>